<evidence type="ECO:0000256" key="1">
    <source>
        <dbReference type="ARBA" id="ARBA00004651"/>
    </source>
</evidence>
<dbReference type="SMART" id="SM00304">
    <property type="entry name" value="HAMP"/>
    <property type="match status" value="1"/>
</dbReference>
<dbReference type="GO" id="GO:0000155">
    <property type="term" value="F:phosphorelay sensor kinase activity"/>
    <property type="evidence" value="ECO:0007669"/>
    <property type="project" value="InterPro"/>
</dbReference>
<dbReference type="AlphaFoldDB" id="A0A172TIV6"/>
<dbReference type="CDD" id="cd06225">
    <property type="entry name" value="HAMP"/>
    <property type="match status" value="1"/>
</dbReference>
<evidence type="ECO:0000256" key="2">
    <source>
        <dbReference type="ARBA" id="ARBA00022475"/>
    </source>
</evidence>
<dbReference type="SUPFAM" id="SSF158472">
    <property type="entry name" value="HAMP domain-like"/>
    <property type="match status" value="1"/>
</dbReference>
<feature type="transmembrane region" description="Helical" evidence="7">
    <location>
        <begin position="7"/>
        <end position="28"/>
    </location>
</feature>
<name>A0A172TIV6_9BACL</name>
<comment type="subcellular location">
    <subcellularLocation>
        <location evidence="1">Cell membrane</location>
        <topology evidence="1">Multi-pass membrane protein</topology>
    </subcellularLocation>
</comment>
<dbReference type="Gene3D" id="3.30.565.10">
    <property type="entry name" value="Histidine kinase-like ATPase, C-terminal domain"/>
    <property type="match status" value="1"/>
</dbReference>
<dbReference type="Proteomes" id="UP000076927">
    <property type="component" value="Chromosome"/>
</dbReference>
<evidence type="ECO:0000256" key="7">
    <source>
        <dbReference type="SAM" id="Phobius"/>
    </source>
</evidence>
<keyword evidence="7" id="KW-0812">Transmembrane</keyword>
<dbReference type="InterPro" id="IPR003594">
    <property type="entry name" value="HATPase_dom"/>
</dbReference>
<evidence type="ECO:0000256" key="3">
    <source>
        <dbReference type="ARBA" id="ARBA00022553"/>
    </source>
</evidence>
<dbReference type="PANTHER" id="PTHR34220:SF7">
    <property type="entry name" value="SENSOR HISTIDINE KINASE YPDA"/>
    <property type="match status" value="1"/>
</dbReference>
<dbReference type="InterPro" id="IPR010559">
    <property type="entry name" value="Sig_transdc_His_kin_internal"/>
</dbReference>
<dbReference type="STRING" id="1178515.SY83_12135"/>
<evidence type="ECO:0000256" key="4">
    <source>
        <dbReference type="ARBA" id="ARBA00022679"/>
    </source>
</evidence>
<dbReference type="Pfam" id="PF02518">
    <property type="entry name" value="HATPase_c"/>
    <property type="match status" value="1"/>
</dbReference>
<dbReference type="Pfam" id="PF06580">
    <property type="entry name" value="His_kinase"/>
    <property type="match status" value="1"/>
</dbReference>
<feature type="domain" description="HAMP" evidence="8">
    <location>
        <begin position="306"/>
        <end position="358"/>
    </location>
</feature>
<evidence type="ECO:0000313" key="10">
    <source>
        <dbReference type="Proteomes" id="UP000076927"/>
    </source>
</evidence>
<evidence type="ECO:0000256" key="6">
    <source>
        <dbReference type="ARBA" id="ARBA00023136"/>
    </source>
</evidence>
<dbReference type="InterPro" id="IPR003660">
    <property type="entry name" value="HAMP_dom"/>
</dbReference>
<keyword evidence="4" id="KW-0808">Transferase</keyword>
<protein>
    <recommendedName>
        <fullName evidence="8">HAMP domain-containing protein</fullName>
    </recommendedName>
</protein>
<evidence type="ECO:0000313" key="9">
    <source>
        <dbReference type="EMBL" id="ANE46902.1"/>
    </source>
</evidence>
<keyword evidence="10" id="KW-1185">Reference proteome</keyword>
<evidence type="ECO:0000256" key="5">
    <source>
        <dbReference type="ARBA" id="ARBA00022777"/>
    </source>
</evidence>
<keyword evidence="5" id="KW-0418">Kinase</keyword>
<proteinExistence type="predicted"/>
<keyword evidence="3" id="KW-0597">Phosphoprotein</keyword>
<keyword evidence="2" id="KW-1003">Cell membrane</keyword>
<keyword evidence="7" id="KW-1133">Transmembrane helix</keyword>
<dbReference type="EMBL" id="CP011388">
    <property type="protein sequence ID" value="ANE46902.1"/>
    <property type="molecule type" value="Genomic_DNA"/>
</dbReference>
<dbReference type="KEGG" id="pswu:SY83_12135"/>
<dbReference type="Gene3D" id="6.10.340.10">
    <property type="match status" value="1"/>
</dbReference>
<reference evidence="9 10" key="1">
    <citation type="submission" date="2015-01" db="EMBL/GenBank/DDBJ databases">
        <title>Paenibacillus swuensis/DY6/whole genome sequencing.</title>
        <authorList>
            <person name="Kim M.K."/>
            <person name="Srinivasan S."/>
            <person name="Lee J.-J."/>
        </authorList>
    </citation>
    <scope>NUCLEOTIDE SEQUENCE [LARGE SCALE GENOMIC DNA]</scope>
    <source>
        <strain evidence="9 10">DY6</strain>
    </source>
</reference>
<organism evidence="9 10">
    <name type="scientific">Paenibacillus swuensis</name>
    <dbReference type="NCBI Taxonomy" id="1178515"/>
    <lineage>
        <taxon>Bacteria</taxon>
        <taxon>Bacillati</taxon>
        <taxon>Bacillota</taxon>
        <taxon>Bacilli</taxon>
        <taxon>Bacillales</taxon>
        <taxon>Paenibacillaceae</taxon>
        <taxon>Paenibacillus</taxon>
    </lineage>
</organism>
<keyword evidence="6 7" id="KW-0472">Membrane</keyword>
<dbReference type="OrthoDB" id="759642at2"/>
<sequence>MQVLNSLKFRVTAIVFIIAIPLLVLLYYNNHYATDMVVRQVSESNRTFLSNHTEQVHKTLGDIRNYLGKVFQYEPEFIELTLHPEESYEYVTAKSKALNKLTIDLGYYNIVDTFLIYNAREDDLSFVTLTNYSRMEELIVTHKEKLLEDSDQYVGGPWDVLQASGSVYLYKVITTGTDLYLGALISLDAVMKPFDLTSVSRDWGVYITKNNRLLYQKESFTDTPPTPSFIRTWPQEESVGVLRDPGGERANYLLVHEYVLEADVWVSVVIPERNLLQGLTFFRVAVYVIPVVFLIVVLFYFMTVHRLLFKPIAESVAGMRKLARGDLSVRLRDQPLNELHVMSDTFNHMAAQIEDLKIHVYEEQIKTQQSELMKLQLQINPHFYTNSLNILYSLINLQKNDLALKMAQHLAHYYRNIMKSDQTAVIRLSEEAEHIVNYLEIQRMIYPNRFTYRIRIPERYGSCAVFPLTLQPVVENAIVHGLMKGRGAFHLDIEAGPDPEAPLHSYCITVRDNGKGFPPEKLEQLSRDQLLLPGSVDGRVGMRNVYHRLNKYFGDEAALRFENDPSGGAVVKLILPVKGCNPSGAALPS</sequence>
<accession>A0A172TIV6</accession>
<dbReference type="InterPro" id="IPR036890">
    <property type="entry name" value="HATPase_C_sf"/>
</dbReference>
<dbReference type="SUPFAM" id="SSF55874">
    <property type="entry name" value="ATPase domain of HSP90 chaperone/DNA topoisomerase II/histidine kinase"/>
    <property type="match status" value="1"/>
</dbReference>
<dbReference type="PROSITE" id="PS50885">
    <property type="entry name" value="HAMP"/>
    <property type="match status" value="1"/>
</dbReference>
<dbReference type="RefSeq" id="WP_068606826.1">
    <property type="nucleotide sequence ID" value="NZ_CP011388.1"/>
</dbReference>
<dbReference type="InterPro" id="IPR050640">
    <property type="entry name" value="Bact_2-comp_sensor_kinase"/>
</dbReference>
<gene>
    <name evidence="9" type="ORF">SY83_12135</name>
</gene>
<dbReference type="PATRIC" id="fig|1178515.4.peg.2423"/>
<evidence type="ECO:0000259" key="8">
    <source>
        <dbReference type="PROSITE" id="PS50885"/>
    </source>
</evidence>
<dbReference type="GO" id="GO:0005886">
    <property type="term" value="C:plasma membrane"/>
    <property type="evidence" value="ECO:0007669"/>
    <property type="project" value="UniProtKB-SubCell"/>
</dbReference>
<dbReference type="Pfam" id="PF00672">
    <property type="entry name" value="HAMP"/>
    <property type="match status" value="1"/>
</dbReference>
<dbReference type="PANTHER" id="PTHR34220">
    <property type="entry name" value="SENSOR HISTIDINE KINASE YPDA"/>
    <property type="match status" value="1"/>
</dbReference>
<feature type="transmembrane region" description="Helical" evidence="7">
    <location>
        <begin position="281"/>
        <end position="301"/>
    </location>
</feature>